<reference evidence="2" key="1">
    <citation type="journal article" date="2016" name="Genome Announc.">
        <title>Complete genome sequence of Alkaliphilus metalliredigens strain QYMF, an alkaliphilic and metal-reducing bacterium isolated from borax-contaminated leachate ponds.</title>
        <authorList>
            <person name="Hwang C."/>
            <person name="Copeland A."/>
            <person name="Lucas S."/>
            <person name="Lapidus A."/>
            <person name="Barry K."/>
            <person name="Detter J.C."/>
            <person name="Glavina Del Rio T."/>
            <person name="Hammon N."/>
            <person name="Israni S."/>
            <person name="Dalin E."/>
            <person name="Tice H."/>
            <person name="Pitluck S."/>
            <person name="Chertkov O."/>
            <person name="Brettin T."/>
            <person name="Bruce D."/>
            <person name="Han C."/>
            <person name="Schmutz J."/>
            <person name="Larimer F."/>
            <person name="Land M.L."/>
            <person name="Hauser L."/>
            <person name="Kyrpides N."/>
            <person name="Mikhailova N."/>
            <person name="Ye Q."/>
            <person name="Zhou J."/>
            <person name="Richardson P."/>
            <person name="Fields M.W."/>
        </authorList>
    </citation>
    <scope>NUCLEOTIDE SEQUENCE [LARGE SCALE GENOMIC DNA]</scope>
    <source>
        <strain evidence="2">QYMF</strain>
    </source>
</reference>
<evidence type="ECO:0000313" key="1">
    <source>
        <dbReference type="EMBL" id="ABR48276.1"/>
    </source>
</evidence>
<proteinExistence type="predicted"/>
<dbReference type="STRING" id="293826.Amet_2117"/>
<dbReference type="OrthoDB" id="1955292at2"/>
<dbReference type="KEGG" id="amt:Amet_2117"/>
<keyword evidence="2" id="KW-1185">Reference proteome</keyword>
<protein>
    <submittedName>
        <fullName evidence="1">Uncharacterized protein</fullName>
    </submittedName>
</protein>
<organism evidence="1 2">
    <name type="scientific">Alkaliphilus metalliredigens (strain QYMF)</name>
    <dbReference type="NCBI Taxonomy" id="293826"/>
    <lineage>
        <taxon>Bacteria</taxon>
        <taxon>Bacillati</taxon>
        <taxon>Bacillota</taxon>
        <taxon>Clostridia</taxon>
        <taxon>Peptostreptococcales</taxon>
        <taxon>Natronincolaceae</taxon>
        <taxon>Alkaliphilus</taxon>
    </lineage>
</organism>
<dbReference type="Gene3D" id="1.10.10.60">
    <property type="entry name" value="Homeodomain-like"/>
    <property type="match status" value="1"/>
</dbReference>
<dbReference type="HOGENOM" id="CLU_176772_0_0_9"/>
<dbReference type="Proteomes" id="UP000001572">
    <property type="component" value="Chromosome"/>
</dbReference>
<dbReference type="EMBL" id="CP000724">
    <property type="protein sequence ID" value="ABR48276.1"/>
    <property type="molecule type" value="Genomic_DNA"/>
</dbReference>
<sequence>MDPLVNNYCALFEVILKDQEDIPDLVLLKYGLLRFSPQEMDKIIILEMKRLYVEEKMTYREIAKLFDFSNSGVYRKLKKWEEDNVKEIILHQDEKKAYTLKCSLT</sequence>
<dbReference type="AlphaFoldDB" id="A6TQ08"/>
<name>A6TQ08_ALKMQ</name>
<accession>A6TQ08</accession>
<gene>
    <name evidence="1" type="ordered locus">Amet_2117</name>
</gene>
<dbReference type="RefSeq" id="WP_012063253.1">
    <property type="nucleotide sequence ID" value="NC_009633.1"/>
</dbReference>
<evidence type="ECO:0000313" key="2">
    <source>
        <dbReference type="Proteomes" id="UP000001572"/>
    </source>
</evidence>